<dbReference type="Pfam" id="PF07883">
    <property type="entry name" value="Cupin_2"/>
    <property type="match status" value="1"/>
</dbReference>
<gene>
    <name evidence="2" type="ORF">J2X09_000951</name>
</gene>
<dbReference type="RefSeq" id="WP_204732899.1">
    <property type="nucleotide sequence ID" value="NZ_JAVDWE010000002.1"/>
</dbReference>
<organism evidence="2 3">
    <name type="scientific">Hydrogenophaga laconesensis</name>
    <dbReference type="NCBI Taxonomy" id="1805971"/>
    <lineage>
        <taxon>Bacteria</taxon>
        <taxon>Pseudomonadati</taxon>
        <taxon>Pseudomonadota</taxon>
        <taxon>Betaproteobacteria</taxon>
        <taxon>Burkholderiales</taxon>
        <taxon>Comamonadaceae</taxon>
        <taxon>Hydrogenophaga</taxon>
    </lineage>
</organism>
<dbReference type="Proteomes" id="UP001265550">
    <property type="component" value="Unassembled WGS sequence"/>
</dbReference>
<dbReference type="InterPro" id="IPR013096">
    <property type="entry name" value="Cupin_2"/>
</dbReference>
<accession>A0ABU1V6Z3</accession>
<protein>
    <submittedName>
        <fullName evidence="2">Quercetin dioxygenase-like cupin family protein</fullName>
    </submittedName>
</protein>
<dbReference type="Gene3D" id="2.60.120.10">
    <property type="entry name" value="Jelly Rolls"/>
    <property type="match status" value="1"/>
</dbReference>
<comment type="caution">
    <text evidence="2">The sequence shown here is derived from an EMBL/GenBank/DDBJ whole genome shotgun (WGS) entry which is preliminary data.</text>
</comment>
<dbReference type="PANTHER" id="PTHR37694:SF1">
    <property type="entry name" value="SLR8022 PROTEIN"/>
    <property type="match status" value="1"/>
</dbReference>
<evidence type="ECO:0000313" key="3">
    <source>
        <dbReference type="Proteomes" id="UP001265550"/>
    </source>
</evidence>
<proteinExistence type="predicted"/>
<dbReference type="InterPro" id="IPR011051">
    <property type="entry name" value="RmlC_Cupin_sf"/>
</dbReference>
<feature type="domain" description="Cupin type-2" evidence="1">
    <location>
        <begin position="35"/>
        <end position="96"/>
    </location>
</feature>
<keyword evidence="3" id="KW-1185">Reference proteome</keyword>
<dbReference type="InterPro" id="IPR014710">
    <property type="entry name" value="RmlC-like_jellyroll"/>
</dbReference>
<reference evidence="2 3" key="1">
    <citation type="submission" date="2023-07" db="EMBL/GenBank/DDBJ databases">
        <title>Sorghum-associated microbial communities from plants grown in Nebraska, USA.</title>
        <authorList>
            <person name="Schachtman D."/>
        </authorList>
    </citation>
    <scope>NUCLEOTIDE SEQUENCE [LARGE SCALE GENOMIC DNA]</scope>
    <source>
        <strain evidence="2 3">BE240</strain>
    </source>
</reference>
<evidence type="ECO:0000259" key="1">
    <source>
        <dbReference type="Pfam" id="PF07883"/>
    </source>
</evidence>
<name>A0ABU1V6Z3_9BURK</name>
<dbReference type="EMBL" id="JAVDWE010000002">
    <property type="protein sequence ID" value="MDR7093219.1"/>
    <property type="molecule type" value="Genomic_DNA"/>
</dbReference>
<dbReference type="SUPFAM" id="SSF51182">
    <property type="entry name" value="RmlC-like cupins"/>
    <property type="match status" value="1"/>
</dbReference>
<evidence type="ECO:0000313" key="2">
    <source>
        <dbReference type="EMBL" id="MDR7093219.1"/>
    </source>
</evidence>
<sequence length="112" mass="12119">MALIELKDVQDEFVTPRHSSAFGKLITGEHIEIGVLKYKAGEGAQMHSHPHEQISITLSGRARVTLDGEVFEVGPGQAVHIPPNVPHRVEIIEDSEVISAKSIVDGVGHRIG</sequence>
<dbReference type="PANTHER" id="PTHR37694">
    <property type="entry name" value="SLR8022 PROTEIN"/>
    <property type="match status" value="1"/>
</dbReference>